<evidence type="ECO:0000259" key="3">
    <source>
        <dbReference type="Pfam" id="PF06724"/>
    </source>
</evidence>
<gene>
    <name evidence="4" type="ORF">FIV42_06030</name>
</gene>
<feature type="domain" description="DUF1206" evidence="3">
    <location>
        <begin position="33"/>
        <end position="100"/>
    </location>
</feature>
<feature type="domain" description="DUF1206" evidence="3">
    <location>
        <begin position="212"/>
        <end position="281"/>
    </location>
</feature>
<dbReference type="RefSeq" id="WP_141196802.1">
    <property type="nucleotide sequence ID" value="NZ_CP041186.1"/>
</dbReference>
<feature type="transmembrane region" description="Helical" evidence="2">
    <location>
        <begin position="164"/>
        <end position="182"/>
    </location>
</feature>
<evidence type="ECO:0000313" key="5">
    <source>
        <dbReference type="Proteomes" id="UP000315995"/>
    </source>
</evidence>
<organism evidence="4 5">
    <name type="scientific">Persicimonas caeni</name>
    <dbReference type="NCBI Taxonomy" id="2292766"/>
    <lineage>
        <taxon>Bacteria</taxon>
        <taxon>Deltaproteobacteria</taxon>
        <taxon>Bradymonadales</taxon>
        <taxon>Bradymonadaceae</taxon>
        <taxon>Persicimonas</taxon>
    </lineage>
</organism>
<reference evidence="4 5" key="1">
    <citation type="submission" date="2019-06" db="EMBL/GenBank/DDBJ databases">
        <title>Persicimonas caeni gen. nov., sp. nov., a predatory bacterium isolated from solar saltern.</title>
        <authorList>
            <person name="Wang S."/>
        </authorList>
    </citation>
    <scope>NUCLEOTIDE SEQUENCE [LARGE SCALE GENOMIC DNA]</scope>
    <source>
        <strain evidence="4 5">YN101</strain>
    </source>
</reference>
<dbReference type="Pfam" id="PF06724">
    <property type="entry name" value="DUF1206"/>
    <property type="match status" value="3"/>
</dbReference>
<protein>
    <submittedName>
        <fullName evidence="4">DUF1206 domain-containing protein</fullName>
    </submittedName>
</protein>
<name>A0A4Y6PPN8_PERCE</name>
<feature type="transmembrane region" description="Helical" evidence="2">
    <location>
        <begin position="39"/>
        <end position="57"/>
    </location>
</feature>
<feature type="region of interest" description="Disordered" evidence="1">
    <location>
        <begin position="1"/>
        <end position="20"/>
    </location>
</feature>
<feature type="domain" description="DUF1206" evidence="3">
    <location>
        <begin position="119"/>
        <end position="184"/>
    </location>
</feature>
<feature type="transmembrane region" description="Helical" evidence="2">
    <location>
        <begin position="255"/>
        <end position="276"/>
    </location>
</feature>
<sequence>MSEHIDKNVQRGKRAARRAGDEAADWAEPMARVGYAAKGFVYIAAGVLSAMAAFGYGGKTTGSKGALASLANEPFGQFLMIVLAVGLFAYAGWAMIQAFVDPEAEGTDAKALAKRGAKFISGLIYGGLGVYAARLSQGTASGSGGQGKATTWSAKVMQWPGGEWMVGAAGGIIGIYGLVQAWRGKELKFLESLDESEISPKERRGIKILGQVGLWARAVVFLMIGAFLIVAAVQHNPQQAMGLQETLATLLQQPYGSWLMGAVALGLAAYGVFCFAKARYRVIRT</sequence>
<accession>A0A4Y6PPN8</accession>
<evidence type="ECO:0000313" key="4">
    <source>
        <dbReference type="EMBL" id="QDG50306.1"/>
    </source>
</evidence>
<dbReference type="EMBL" id="CP041186">
    <property type="protein sequence ID" value="QDG50306.1"/>
    <property type="molecule type" value="Genomic_DNA"/>
</dbReference>
<keyword evidence="2" id="KW-1133">Transmembrane helix</keyword>
<proteinExistence type="predicted"/>
<feature type="transmembrane region" description="Helical" evidence="2">
    <location>
        <begin position="78"/>
        <end position="100"/>
    </location>
</feature>
<dbReference type="AlphaFoldDB" id="A0A4Y6PPN8"/>
<dbReference type="Proteomes" id="UP000315995">
    <property type="component" value="Chromosome"/>
</dbReference>
<dbReference type="InterPro" id="IPR009597">
    <property type="entry name" value="DUF1206"/>
</dbReference>
<dbReference type="OrthoDB" id="5702018at2"/>
<evidence type="ECO:0000256" key="2">
    <source>
        <dbReference type="SAM" id="Phobius"/>
    </source>
</evidence>
<evidence type="ECO:0000256" key="1">
    <source>
        <dbReference type="SAM" id="MobiDB-lite"/>
    </source>
</evidence>
<keyword evidence="5" id="KW-1185">Reference proteome</keyword>
<feature type="transmembrane region" description="Helical" evidence="2">
    <location>
        <begin position="214"/>
        <end position="235"/>
    </location>
</feature>
<keyword evidence="2" id="KW-0812">Transmembrane</keyword>
<keyword evidence="2" id="KW-0472">Membrane</keyword>
<accession>A0A5B8Y286</accession>